<feature type="domain" description="RACo C-terminal" evidence="1">
    <location>
        <begin position="198"/>
        <end position="239"/>
    </location>
</feature>
<dbReference type="PANTHER" id="PTHR42895:SF2">
    <property type="entry name" value="IRON-SULFUR CLUSTER PROTEIN"/>
    <property type="match status" value="1"/>
</dbReference>
<accession>W4UZT7</accession>
<organism evidence="3 4">
    <name type="scientific">Acetivibrio straminisolvens JCM 21531</name>
    <dbReference type="NCBI Taxonomy" id="1294263"/>
    <lineage>
        <taxon>Bacteria</taxon>
        <taxon>Bacillati</taxon>
        <taxon>Bacillota</taxon>
        <taxon>Clostridia</taxon>
        <taxon>Eubacteriales</taxon>
        <taxon>Oscillospiraceae</taxon>
        <taxon>Acetivibrio</taxon>
    </lineage>
</organism>
<evidence type="ECO:0000259" key="1">
    <source>
        <dbReference type="Pfam" id="PF14574"/>
    </source>
</evidence>
<dbReference type="Pfam" id="PF14574">
    <property type="entry name" value="RACo_C_ter"/>
    <property type="match status" value="1"/>
</dbReference>
<name>W4UZT7_9FIRM</name>
<evidence type="ECO:0000313" key="4">
    <source>
        <dbReference type="Proteomes" id="UP000019109"/>
    </source>
</evidence>
<protein>
    <submittedName>
        <fullName evidence="3">Electron transfer protein</fullName>
    </submittedName>
</protein>
<dbReference type="Gene3D" id="3.30.420.480">
    <property type="entry name" value="Domain of unknown function (DUF4445)"/>
    <property type="match status" value="1"/>
</dbReference>
<sequence>MIKKEYFAYENMTRVFAGKKELGVEVGDTREENYGAVVDIGTTTLVVSLVNLNDGMEVGTSSTLNPQAVHAQDVLSRIKFSSDEEGLKIMYSELIHEINRMIGKIAVGAGVKRKNIYEIVFSGNTCMLHLASNANPAALGKYPYTPKINGSVYLNALQHNIDISPFAVIYLPPIISAYVGADIVSGVLASQLHKKEGITLFVDIGTNGEMVIASHGNLSATSTAAGPAFEGMNIACGMRQVRAQ</sequence>
<dbReference type="Pfam" id="PF17651">
    <property type="entry name" value="Raco_middle"/>
    <property type="match status" value="1"/>
</dbReference>
<dbReference type="AlphaFoldDB" id="W4UZT7"/>
<dbReference type="InterPro" id="IPR027980">
    <property type="entry name" value="RACo_C"/>
</dbReference>
<feature type="domain" description="RACo-like middle region" evidence="2">
    <location>
        <begin position="34"/>
        <end position="195"/>
    </location>
</feature>
<comment type="caution">
    <text evidence="3">The sequence shown here is derived from an EMBL/GenBank/DDBJ whole genome shotgun (WGS) entry which is preliminary data.</text>
</comment>
<proteinExistence type="predicted"/>
<gene>
    <name evidence="3" type="ORF">JCM21531_99</name>
</gene>
<dbReference type="Proteomes" id="UP000019109">
    <property type="component" value="Unassembled WGS sequence"/>
</dbReference>
<dbReference type="EMBL" id="BAVR01000001">
    <property type="protein sequence ID" value="GAE86775.1"/>
    <property type="molecule type" value="Genomic_DNA"/>
</dbReference>
<keyword evidence="4" id="KW-1185">Reference proteome</keyword>
<dbReference type="InterPro" id="IPR041414">
    <property type="entry name" value="Raco-like_middle"/>
</dbReference>
<reference evidence="3" key="1">
    <citation type="journal article" date="2014" name="Genome Announc.">
        <title>Draft Genome Sequence of Clostridium straminisolvens Strain JCM 21531T, Isolated from a Cellulose-Degrading Bacterial Community.</title>
        <authorList>
            <person name="Yuki M."/>
            <person name="Oshima K."/>
            <person name="Suda W."/>
            <person name="Sakamoto M."/>
            <person name="Kitamura K."/>
            <person name="Iida T."/>
            <person name="Hattori M."/>
            <person name="Ohkuma M."/>
        </authorList>
    </citation>
    <scope>NUCLEOTIDE SEQUENCE [LARGE SCALE GENOMIC DNA]</scope>
    <source>
        <strain evidence="3">JCM 21531</strain>
    </source>
</reference>
<evidence type="ECO:0000313" key="3">
    <source>
        <dbReference type="EMBL" id="GAE86775.1"/>
    </source>
</evidence>
<dbReference type="STRING" id="1294263.JCM21531_99"/>
<evidence type="ECO:0000259" key="2">
    <source>
        <dbReference type="Pfam" id="PF17651"/>
    </source>
</evidence>
<dbReference type="InterPro" id="IPR042259">
    <property type="entry name" value="Raco-like_middle_sf"/>
</dbReference>
<dbReference type="InterPro" id="IPR052911">
    <property type="entry name" value="Corrinoid_activation_enz"/>
</dbReference>
<dbReference type="PANTHER" id="PTHR42895">
    <property type="entry name" value="IRON-SULFUR CLUSTER-BINDING PROTEIN-RELATED"/>
    <property type="match status" value="1"/>
</dbReference>